<dbReference type="Proteomes" id="UP000079169">
    <property type="component" value="Unplaced"/>
</dbReference>
<keyword evidence="1" id="KW-1185">Reference proteome</keyword>
<reference evidence="2" key="1">
    <citation type="submission" date="2025-08" db="UniProtKB">
        <authorList>
            <consortium name="RefSeq"/>
        </authorList>
    </citation>
    <scope>IDENTIFICATION</scope>
</reference>
<dbReference type="PaxDb" id="121845-A0A1S4EMK6"/>
<evidence type="ECO:0000313" key="1">
    <source>
        <dbReference type="Proteomes" id="UP000079169"/>
    </source>
</evidence>
<organism evidence="1 2">
    <name type="scientific">Diaphorina citri</name>
    <name type="common">Asian citrus psyllid</name>
    <dbReference type="NCBI Taxonomy" id="121845"/>
    <lineage>
        <taxon>Eukaryota</taxon>
        <taxon>Metazoa</taxon>
        <taxon>Ecdysozoa</taxon>
        <taxon>Arthropoda</taxon>
        <taxon>Hexapoda</taxon>
        <taxon>Insecta</taxon>
        <taxon>Pterygota</taxon>
        <taxon>Neoptera</taxon>
        <taxon>Paraneoptera</taxon>
        <taxon>Hemiptera</taxon>
        <taxon>Sternorrhyncha</taxon>
        <taxon>Psylloidea</taxon>
        <taxon>Psyllidae</taxon>
        <taxon>Diaphorininae</taxon>
        <taxon>Diaphorina</taxon>
    </lineage>
</organism>
<dbReference type="AlphaFoldDB" id="A0A1S4EMK6"/>
<name>A0A1S4EMK6_DIACI</name>
<dbReference type="RefSeq" id="XP_017303415.1">
    <property type="nucleotide sequence ID" value="XM_017447926.2"/>
</dbReference>
<gene>
    <name evidence="2" type="primary">LOC108253617</name>
</gene>
<accession>A0A1S4EMK6</accession>
<dbReference type="KEGG" id="dci:108253617"/>
<protein>
    <submittedName>
        <fullName evidence="2">Uncharacterized protein LOC108253617</fullName>
    </submittedName>
</protein>
<proteinExistence type="predicted"/>
<evidence type="ECO:0000313" key="2">
    <source>
        <dbReference type="RefSeq" id="XP_017303415.1"/>
    </source>
</evidence>
<sequence length="164" mass="19185">MAQCELNMNVREMVMIQMEPGSRWVDGEIVRKASRPRSYVIRTAKGVIERNRKMIKPKVAYRKEETDMTPKNVEYKYKFYDSYVPKCPVVPDDDEEEQSHGDNDVTLEAVDENVISDEAENVILDEENENVILDEGDVAIERDQEEVYVTRFGRRIHPPERYSP</sequence>
<dbReference type="GeneID" id="108253617"/>